<evidence type="ECO:0000313" key="2">
    <source>
        <dbReference type="EMBL" id="PIC21625.1"/>
    </source>
</evidence>
<proteinExistence type="predicted"/>
<accession>A0A2G5T2L1</accession>
<evidence type="ECO:0000313" key="3">
    <source>
        <dbReference type="EMBL" id="PIC21635.1"/>
    </source>
</evidence>
<comment type="caution">
    <text evidence="3">The sequence shown here is derived from an EMBL/GenBank/DDBJ whole genome shotgun (WGS) entry which is preliminary data.</text>
</comment>
<organism evidence="3 4">
    <name type="scientific">Caenorhabditis nigoni</name>
    <dbReference type="NCBI Taxonomy" id="1611254"/>
    <lineage>
        <taxon>Eukaryota</taxon>
        <taxon>Metazoa</taxon>
        <taxon>Ecdysozoa</taxon>
        <taxon>Nematoda</taxon>
        <taxon>Chromadorea</taxon>
        <taxon>Rhabditida</taxon>
        <taxon>Rhabditina</taxon>
        <taxon>Rhabditomorpha</taxon>
        <taxon>Rhabditoidea</taxon>
        <taxon>Rhabditidae</taxon>
        <taxon>Peloderinae</taxon>
        <taxon>Caenorhabditis</taxon>
    </lineage>
</organism>
<dbReference type="Gene3D" id="1.20.5.320">
    <property type="entry name" value="6-Phosphogluconate Dehydrogenase, domain 3"/>
    <property type="match status" value="1"/>
</dbReference>
<feature type="region of interest" description="Disordered" evidence="1">
    <location>
        <begin position="1"/>
        <end position="68"/>
    </location>
</feature>
<dbReference type="Proteomes" id="UP000230233">
    <property type="component" value="Chromosome X"/>
</dbReference>
<reference evidence="3" key="2">
    <citation type="journal article" date="2018" name="Science">
        <title>Rapid genome shrinkage in a self-fertile nematode reveals sperm competition proteins.</title>
        <authorList>
            <person name="Yin D."/>
            <person name="Schwarz E.M."/>
            <person name="Thomas C.G."/>
            <person name="Felde R.L."/>
            <person name="Korf I.F."/>
            <person name="Cutter A.D."/>
            <person name="Schartner C.M."/>
            <person name="Ralston E.J."/>
            <person name="Meyer B.J."/>
            <person name="Haag E.S."/>
        </authorList>
    </citation>
    <scope>NUCLEOTIDE SEQUENCE</scope>
    <source>
        <strain evidence="3">JU1422</strain>
    </source>
</reference>
<name>A0A2G5T2L1_9PELO</name>
<dbReference type="EMBL" id="PDUG01000006">
    <property type="protein sequence ID" value="PIC21635.1"/>
    <property type="molecule type" value="Genomic_DNA"/>
</dbReference>
<evidence type="ECO:0000256" key="1">
    <source>
        <dbReference type="SAM" id="MobiDB-lite"/>
    </source>
</evidence>
<reference evidence="4" key="1">
    <citation type="submission" date="2017-10" db="EMBL/GenBank/DDBJ databases">
        <title>Rapid genome shrinkage in a self-fertile nematode reveals novel sperm competition proteins.</title>
        <authorList>
            <person name="Yin D."/>
            <person name="Schwarz E.M."/>
            <person name="Thomas C.G."/>
            <person name="Felde R.L."/>
            <person name="Korf I.F."/>
            <person name="Cutter A.D."/>
            <person name="Schartner C.M."/>
            <person name="Ralston E.J."/>
            <person name="Meyer B.J."/>
            <person name="Haag E.S."/>
        </authorList>
    </citation>
    <scope>NUCLEOTIDE SEQUENCE [LARGE SCALE GENOMIC DNA]</scope>
    <source>
        <strain evidence="4">JU1422</strain>
    </source>
</reference>
<sequence>MRLGKLRYTAGGRRSGVGADGGFAVQASECPAGSPGPPGEAGSVGEQGQTGKDGQRWTNGSAPTCLLR</sequence>
<evidence type="ECO:0008006" key="5">
    <source>
        <dbReference type="Google" id="ProtNLM"/>
    </source>
</evidence>
<keyword evidence="4" id="KW-1185">Reference proteome</keyword>
<gene>
    <name evidence="3" type="primary">Cnig_chr_X.g26398</name>
    <name evidence="2" type="synonym">Cnig_chr_X.g26391</name>
    <name evidence="2" type="ORF">B9Z55_026391</name>
    <name evidence="3" type="ORF">B9Z55_026398</name>
</gene>
<feature type="compositionally biased region" description="Polar residues" evidence="1">
    <location>
        <begin position="47"/>
        <end position="62"/>
    </location>
</feature>
<dbReference type="AlphaFoldDB" id="A0A2G5T2L1"/>
<evidence type="ECO:0000313" key="4">
    <source>
        <dbReference type="Proteomes" id="UP000230233"/>
    </source>
</evidence>
<dbReference type="EMBL" id="PDUG01000006">
    <property type="protein sequence ID" value="PIC21625.1"/>
    <property type="molecule type" value="Genomic_DNA"/>
</dbReference>
<protein>
    <recommendedName>
        <fullName evidence="5">Nematode cuticle collagen N-terminal domain-containing protein</fullName>
    </recommendedName>
</protein>